<dbReference type="PANTHER" id="PTHR33371:SF4">
    <property type="entry name" value="INTERMEMBRANE PHOSPHOLIPID TRANSPORT SYSTEM BINDING PROTEIN MLAD"/>
    <property type="match status" value="1"/>
</dbReference>
<gene>
    <name evidence="2" type="ORF">UFOPK3564_03659</name>
</gene>
<reference evidence="2" key="1">
    <citation type="submission" date="2020-05" db="EMBL/GenBank/DDBJ databases">
        <authorList>
            <person name="Chiriac C."/>
            <person name="Salcher M."/>
            <person name="Ghai R."/>
            <person name="Kavagutti S V."/>
        </authorList>
    </citation>
    <scope>NUCLEOTIDE SEQUENCE</scope>
</reference>
<dbReference type="Pfam" id="PF02470">
    <property type="entry name" value="MlaD"/>
    <property type="match status" value="1"/>
</dbReference>
<dbReference type="EMBL" id="CAFBMK010000377">
    <property type="protein sequence ID" value="CAB4954095.1"/>
    <property type="molecule type" value="Genomic_DNA"/>
</dbReference>
<proteinExistence type="predicted"/>
<feature type="domain" description="Mce/MlaD" evidence="1">
    <location>
        <begin position="21"/>
        <end position="100"/>
    </location>
</feature>
<dbReference type="PANTHER" id="PTHR33371">
    <property type="entry name" value="INTERMEMBRANE PHOSPHOLIPID TRANSPORT SYSTEM BINDING PROTEIN MLAD-RELATED"/>
    <property type="match status" value="1"/>
</dbReference>
<evidence type="ECO:0000259" key="1">
    <source>
        <dbReference type="Pfam" id="PF02470"/>
    </source>
</evidence>
<accession>A0A6J7KET6</accession>
<dbReference type="InterPro" id="IPR003399">
    <property type="entry name" value="Mce/MlaD"/>
</dbReference>
<name>A0A6J7KET6_9ZZZZ</name>
<sequence>MGLLLYAGFTKTIPFVGKGGTLVQMDVADLTHLQKGSQVRVAGVDVGKIDAVRLGDGGRGARVTLRIDDDSGVQVHKDARAGIFWRTLLGRNMYVELDPGSSSAPLLGDEVIPLSRTTAQQELDQVLAVADVDQRAALRKTITAFDEGAKDPDAVGSSIDALGPAARNLRLGLPALRGTQAGDLGRLVREASKTMGSLGASEERLAGLIDNGRMALGVTAARSDALGSTIDQAPGTMADTRATLARVRSTLDDLDPVTKDILPGASRLKDASVAARPALDRLDVVLDDAEPTIRSLRPAVTRLATAVDPGKTVINELRPIVDRANDSLLPFLDRTDSDSKLKNYAAIGPAFSALSSGTSSFDANGRIINFQTFPDERSLQALPCTLRFTDPSAAPDEKLNCDALGELLTALGGTPKSKSTAKGKATR</sequence>
<protein>
    <submittedName>
        <fullName evidence="2">Unannotated protein</fullName>
    </submittedName>
</protein>
<evidence type="ECO:0000313" key="2">
    <source>
        <dbReference type="EMBL" id="CAB4954095.1"/>
    </source>
</evidence>
<dbReference type="InterPro" id="IPR052336">
    <property type="entry name" value="MlaD_Phospholipid_Transporter"/>
</dbReference>
<organism evidence="2">
    <name type="scientific">freshwater metagenome</name>
    <dbReference type="NCBI Taxonomy" id="449393"/>
    <lineage>
        <taxon>unclassified sequences</taxon>
        <taxon>metagenomes</taxon>
        <taxon>ecological metagenomes</taxon>
    </lineage>
</organism>
<dbReference type="AlphaFoldDB" id="A0A6J7KET6"/>